<protein>
    <submittedName>
        <fullName evidence="3">Uncharacterized protein</fullName>
    </submittedName>
</protein>
<keyword evidence="2" id="KW-0812">Transmembrane</keyword>
<gene>
    <name evidence="3" type="ORF">BEWA_018410</name>
</gene>
<evidence type="ECO:0000313" key="4">
    <source>
        <dbReference type="Proteomes" id="UP000031512"/>
    </source>
</evidence>
<dbReference type="KEGG" id="beq:BEWA_018410"/>
<feature type="region of interest" description="Disordered" evidence="1">
    <location>
        <begin position="1"/>
        <end position="31"/>
    </location>
</feature>
<keyword evidence="2" id="KW-0472">Membrane</keyword>
<dbReference type="VEuPathDB" id="PiroplasmaDB:BEWA_018410"/>
<feature type="transmembrane region" description="Helical" evidence="2">
    <location>
        <begin position="90"/>
        <end position="113"/>
    </location>
</feature>
<evidence type="ECO:0000256" key="1">
    <source>
        <dbReference type="SAM" id="MobiDB-lite"/>
    </source>
</evidence>
<dbReference type="GeneID" id="15803831"/>
<sequence length="130" mass="14838">METSTNSTSTSPSLRINNSIPPPEIGENDSLEPEDEKILKLRLLENDVKLPMIVFFLTFIFPPLGFVMFLPNRSLNRASLRYKWFNRSLILGSALSVIYAYILCSLLHHYVFFAKTDDILGYSYGTEIKA</sequence>
<dbReference type="OrthoDB" id="361504at2759"/>
<reference evidence="3 4" key="1">
    <citation type="journal article" date="2012" name="BMC Genomics">
        <title>Comparative genomic analysis and phylogenetic position of Theileria equi.</title>
        <authorList>
            <person name="Kappmeyer L.S."/>
            <person name="Thiagarajan M."/>
            <person name="Herndon D.R."/>
            <person name="Ramsay J.D."/>
            <person name="Caler E."/>
            <person name="Djikeng A."/>
            <person name="Gillespie J.J."/>
            <person name="Lau A.O."/>
            <person name="Roalson E.H."/>
            <person name="Silva J.C."/>
            <person name="Silva M.G."/>
            <person name="Suarez C.E."/>
            <person name="Ueti M.W."/>
            <person name="Nene V.M."/>
            <person name="Mealey R.H."/>
            <person name="Knowles D.P."/>
            <person name="Brayton K.A."/>
        </authorList>
    </citation>
    <scope>NUCLEOTIDE SEQUENCE [LARGE SCALE GENOMIC DNA]</scope>
    <source>
        <strain evidence="3 4">WA</strain>
    </source>
</reference>
<feature type="compositionally biased region" description="Low complexity" evidence="1">
    <location>
        <begin position="1"/>
        <end position="13"/>
    </location>
</feature>
<evidence type="ECO:0000256" key="2">
    <source>
        <dbReference type="SAM" id="Phobius"/>
    </source>
</evidence>
<dbReference type="EMBL" id="CP001669">
    <property type="protein sequence ID" value="AFZ78996.1"/>
    <property type="molecule type" value="Genomic_DNA"/>
</dbReference>
<proteinExistence type="predicted"/>
<accession>L0AVF5</accession>
<organism evidence="3 4">
    <name type="scientific">Theileria equi strain WA</name>
    <dbReference type="NCBI Taxonomy" id="1537102"/>
    <lineage>
        <taxon>Eukaryota</taxon>
        <taxon>Sar</taxon>
        <taxon>Alveolata</taxon>
        <taxon>Apicomplexa</taxon>
        <taxon>Aconoidasida</taxon>
        <taxon>Piroplasmida</taxon>
        <taxon>Theileriidae</taxon>
        <taxon>Theileria</taxon>
    </lineage>
</organism>
<name>L0AVF5_THEEQ</name>
<dbReference type="Proteomes" id="UP000031512">
    <property type="component" value="Chromosome 1"/>
</dbReference>
<dbReference type="RefSeq" id="XP_004828662.1">
    <property type="nucleotide sequence ID" value="XM_004828605.1"/>
</dbReference>
<feature type="transmembrane region" description="Helical" evidence="2">
    <location>
        <begin position="50"/>
        <end position="70"/>
    </location>
</feature>
<dbReference type="eggNOG" id="ENOG502SX3K">
    <property type="taxonomic scope" value="Eukaryota"/>
</dbReference>
<evidence type="ECO:0000313" key="3">
    <source>
        <dbReference type="EMBL" id="AFZ78996.1"/>
    </source>
</evidence>
<keyword evidence="4" id="KW-1185">Reference proteome</keyword>
<keyword evidence="2" id="KW-1133">Transmembrane helix</keyword>
<dbReference type="AlphaFoldDB" id="L0AVF5"/>